<dbReference type="EMBL" id="VIGD01000011">
    <property type="protein sequence ID" value="TQE90549.1"/>
    <property type="molecule type" value="Genomic_DNA"/>
</dbReference>
<evidence type="ECO:0008006" key="3">
    <source>
        <dbReference type="Google" id="ProtNLM"/>
    </source>
</evidence>
<dbReference type="Proteomes" id="UP000315753">
    <property type="component" value="Unassembled WGS sequence"/>
</dbReference>
<dbReference type="AlphaFoldDB" id="A0A540V1C2"/>
<reference evidence="1 2" key="1">
    <citation type="submission" date="2019-06" db="EMBL/GenBank/DDBJ databases">
        <title>Genome sequence of Ureibacillus terrenus.</title>
        <authorList>
            <person name="Maclea K.S."/>
            <person name="Simoes M."/>
        </authorList>
    </citation>
    <scope>NUCLEOTIDE SEQUENCE [LARGE SCALE GENOMIC DNA]</scope>
    <source>
        <strain evidence="1 2">ATCC BAA-384</strain>
    </source>
</reference>
<name>A0A540V1C2_9BACL</name>
<comment type="caution">
    <text evidence="1">The sequence shown here is derived from an EMBL/GenBank/DDBJ whole genome shotgun (WGS) entry which is preliminary data.</text>
</comment>
<dbReference type="RefSeq" id="WP_141602573.1">
    <property type="nucleotide sequence ID" value="NZ_JARMSB010000044.1"/>
</dbReference>
<keyword evidence="2" id="KW-1185">Reference proteome</keyword>
<protein>
    <recommendedName>
        <fullName evidence="3">DUF4905 domain-containing protein</fullName>
    </recommendedName>
</protein>
<sequence length="249" mass="28820">MQIMEEIVFTTNYEILDADCKKGDVIALLKGKGENLVRLNGETILRLPTGHSMIRWTENHFCLLRGPILSFYTPTGELMDEMEAGPCISDLFPFKNGVICTYSDQGVFGEGMGKHILNYAEPGKGVTSLEDFALRHHLLYDALFARFKPYACIDPSKDELIFFNHQLKMEKSIKIPFHTGNVLAFALTYQSGVFLEEERMRIWKFQTNQVKEYDFQWNNHTRAIFHRHDYLFMDIADHHIRVFTPAAED</sequence>
<proteinExistence type="predicted"/>
<evidence type="ECO:0000313" key="2">
    <source>
        <dbReference type="Proteomes" id="UP000315753"/>
    </source>
</evidence>
<accession>A0A540V1C2</accession>
<evidence type="ECO:0000313" key="1">
    <source>
        <dbReference type="EMBL" id="TQE90549.1"/>
    </source>
</evidence>
<organism evidence="1 2">
    <name type="scientific">Ureibacillus terrenus</name>
    <dbReference type="NCBI Taxonomy" id="118246"/>
    <lineage>
        <taxon>Bacteria</taxon>
        <taxon>Bacillati</taxon>
        <taxon>Bacillota</taxon>
        <taxon>Bacilli</taxon>
        <taxon>Bacillales</taxon>
        <taxon>Caryophanaceae</taxon>
        <taxon>Ureibacillus</taxon>
    </lineage>
</organism>
<gene>
    <name evidence="1" type="ORF">FKZ59_09770</name>
</gene>
<dbReference type="OrthoDB" id="2424436at2"/>